<name>A0A834P5J9_VESPE</name>
<evidence type="ECO:0000256" key="1">
    <source>
        <dbReference type="SAM" id="MobiDB-lite"/>
    </source>
</evidence>
<evidence type="ECO:0000313" key="2">
    <source>
        <dbReference type="EMBL" id="KAF7427691.1"/>
    </source>
</evidence>
<proteinExistence type="predicted"/>
<keyword evidence="3" id="KW-1185">Reference proteome</keyword>
<organism evidence="2 3">
    <name type="scientific">Vespula pensylvanica</name>
    <name type="common">Western yellow jacket</name>
    <name type="synonym">Wasp</name>
    <dbReference type="NCBI Taxonomy" id="30213"/>
    <lineage>
        <taxon>Eukaryota</taxon>
        <taxon>Metazoa</taxon>
        <taxon>Ecdysozoa</taxon>
        <taxon>Arthropoda</taxon>
        <taxon>Hexapoda</taxon>
        <taxon>Insecta</taxon>
        <taxon>Pterygota</taxon>
        <taxon>Neoptera</taxon>
        <taxon>Endopterygota</taxon>
        <taxon>Hymenoptera</taxon>
        <taxon>Apocrita</taxon>
        <taxon>Aculeata</taxon>
        <taxon>Vespoidea</taxon>
        <taxon>Vespidae</taxon>
        <taxon>Vespinae</taxon>
        <taxon>Vespula</taxon>
    </lineage>
</organism>
<accession>A0A834P5J9</accession>
<dbReference type="Proteomes" id="UP000600918">
    <property type="component" value="Unassembled WGS sequence"/>
</dbReference>
<dbReference type="AlphaFoldDB" id="A0A834P5J9"/>
<feature type="region of interest" description="Disordered" evidence="1">
    <location>
        <begin position="1"/>
        <end position="21"/>
    </location>
</feature>
<sequence length="148" mass="16982">MKLSDYNSKTFGIQPSPEEQATMSSYLRRKLKEYGSSTAPNSSKILTYKYSLQHKRTRLVKPPDECAKMAADRCRCRAVTPNADQEQWQILQSDLLLTNTQSCLHWQADGNASTLSYFLGKRMMRNDGKDKDRKVESERGNEKIIVDL</sequence>
<dbReference type="EMBL" id="JACSDY010000005">
    <property type="protein sequence ID" value="KAF7427691.1"/>
    <property type="molecule type" value="Genomic_DNA"/>
</dbReference>
<reference evidence="2" key="1">
    <citation type="journal article" date="2020" name="G3 (Bethesda)">
        <title>High-Quality Assemblies for Three Invasive Social Wasps from the &lt;i&gt;Vespula&lt;/i&gt; Genus.</title>
        <authorList>
            <person name="Harrop T.W.R."/>
            <person name="Guhlin J."/>
            <person name="McLaughlin G.M."/>
            <person name="Permina E."/>
            <person name="Stockwell P."/>
            <person name="Gilligan J."/>
            <person name="Le Lec M.F."/>
            <person name="Gruber M.A.M."/>
            <person name="Quinn O."/>
            <person name="Lovegrove M."/>
            <person name="Duncan E.J."/>
            <person name="Remnant E.J."/>
            <person name="Van Eeckhoven J."/>
            <person name="Graham B."/>
            <person name="Knapp R.A."/>
            <person name="Langford K.W."/>
            <person name="Kronenberg Z."/>
            <person name="Press M.O."/>
            <person name="Eacker S.M."/>
            <person name="Wilson-Rankin E.E."/>
            <person name="Purcell J."/>
            <person name="Lester P.J."/>
            <person name="Dearden P.K."/>
        </authorList>
    </citation>
    <scope>NUCLEOTIDE SEQUENCE</scope>
    <source>
        <strain evidence="2">Volc-1</strain>
    </source>
</reference>
<gene>
    <name evidence="2" type="ORF">H0235_007385</name>
</gene>
<protein>
    <submittedName>
        <fullName evidence="2">Uncharacterized protein</fullName>
    </submittedName>
</protein>
<comment type="caution">
    <text evidence="2">The sequence shown here is derived from an EMBL/GenBank/DDBJ whole genome shotgun (WGS) entry which is preliminary data.</text>
</comment>
<evidence type="ECO:0000313" key="3">
    <source>
        <dbReference type="Proteomes" id="UP000600918"/>
    </source>
</evidence>